<keyword evidence="2" id="KW-1185">Reference proteome</keyword>
<organism evidence="1 2">
    <name type="scientific">Pseudolycoriella hygida</name>
    <dbReference type="NCBI Taxonomy" id="35572"/>
    <lineage>
        <taxon>Eukaryota</taxon>
        <taxon>Metazoa</taxon>
        <taxon>Ecdysozoa</taxon>
        <taxon>Arthropoda</taxon>
        <taxon>Hexapoda</taxon>
        <taxon>Insecta</taxon>
        <taxon>Pterygota</taxon>
        <taxon>Neoptera</taxon>
        <taxon>Endopterygota</taxon>
        <taxon>Diptera</taxon>
        <taxon>Nematocera</taxon>
        <taxon>Sciaroidea</taxon>
        <taxon>Sciaridae</taxon>
        <taxon>Pseudolycoriella</taxon>
    </lineage>
</organism>
<evidence type="ECO:0000313" key="1">
    <source>
        <dbReference type="EMBL" id="KAJ6643572.1"/>
    </source>
</evidence>
<dbReference type="AlphaFoldDB" id="A0A9Q0S329"/>
<dbReference type="Proteomes" id="UP001151699">
    <property type="component" value="Chromosome B"/>
</dbReference>
<sequence length="441" mass="51777">MDENKVDSTMETKNENIFGATDDETMKRNSELKKFTTNIFDLNQECLTKIFENLTFEEFINLASANLLNSKVLYEVFRDNNKLPHPYEEAIKEHFKQFDYANLIHNTPASIQYEREVFGMFGSLISKVGLYYDHRNYRYNGALDKIILDYGMNLEEIGLYNADANTFDTIQRRFVNVTDLVFEDGFVGRTFLNLKKWFPNLLTLTMIDAKIWDCSFFQQKLRYLVKFSMKNPSCFCFCCSKFSNVLSDPSLHMATNDHLKQFLRANPQIQHLTISHDKEDVIYSEAGQELSMRINSDLLQFIENHLKLLRYLNVDITLSRKRFVPPVELTTFRNLETLIIKASQPKHLAKLNIEAQKLNNLRFDLQLNLTGPRCNLMIHKHSVELSLKENASRMKTKIYTCTNREMPTRATFYHLFAYTIHHLINRQPAPVRRITDTTYQK</sequence>
<accession>A0A9Q0S329</accession>
<dbReference type="OrthoDB" id="7799322at2759"/>
<reference evidence="1" key="1">
    <citation type="submission" date="2022-07" db="EMBL/GenBank/DDBJ databases">
        <authorList>
            <person name="Trinca V."/>
            <person name="Uliana J.V.C."/>
            <person name="Torres T.T."/>
            <person name="Ward R.J."/>
            <person name="Monesi N."/>
        </authorList>
    </citation>
    <scope>NUCLEOTIDE SEQUENCE</scope>
    <source>
        <strain evidence="1">HSMRA1968</strain>
        <tissue evidence="1">Whole embryos</tissue>
    </source>
</reference>
<feature type="non-terminal residue" evidence="1">
    <location>
        <position position="441"/>
    </location>
</feature>
<evidence type="ECO:0000313" key="2">
    <source>
        <dbReference type="Proteomes" id="UP001151699"/>
    </source>
</evidence>
<dbReference type="EMBL" id="WJQU01000002">
    <property type="protein sequence ID" value="KAJ6643572.1"/>
    <property type="molecule type" value="Genomic_DNA"/>
</dbReference>
<proteinExistence type="predicted"/>
<name>A0A9Q0S329_9DIPT</name>
<protein>
    <submittedName>
        <fullName evidence="1">Uncharacterized protein</fullName>
    </submittedName>
</protein>
<gene>
    <name evidence="1" type="ORF">Bhyg_08535</name>
</gene>
<comment type="caution">
    <text evidence="1">The sequence shown here is derived from an EMBL/GenBank/DDBJ whole genome shotgun (WGS) entry which is preliminary data.</text>
</comment>